<proteinExistence type="predicted"/>
<protein>
    <submittedName>
        <fullName evidence="1">Uncharacterized protein</fullName>
    </submittedName>
</protein>
<sequence length="120" mass="13681">MSDYHYRINPYRIINQIARKSLCLIHSRLNGACQSTNVTWGFAALDSRLNSTALFMAKDHDVTHTKVFHCVFNASKRCIVYDVSRKSDNENIAKPLIKKHLGRHPGIRTGYDYSKGVLSI</sequence>
<dbReference type="AlphaFoldDB" id="A0A445N0Y5"/>
<reference evidence="1" key="1">
    <citation type="submission" date="2018-01" db="EMBL/GenBank/DDBJ databases">
        <authorList>
            <person name="Regsiter A."/>
            <person name="William W."/>
        </authorList>
    </citation>
    <scope>NUCLEOTIDE SEQUENCE</scope>
    <source>
        <strain evidence="1">TRIP AH-1</strain>
    </source>
</reference>
<accession>A0A445N0Y5</accession>
<organism evidence="1">
    <name type="scientific">uncultured Desulfobacterium sp</name>
    <dbReference type="NCBI Taxonomy" id="201089"/>
    <lineage>
        <taxon>Bacteria</taxon>
        <taxon>Pseudomonadati</taxon>
        <taxon>Thermodesulfobacteriota</taxon>
        <taxon>Desulfobacteria</taxon>
        <taxon>Desulfobacterales</taxon>
        <taxon>Desulfobacteriaceae</taxon>
        <taxon>Desulfobacterium</taxon>
        <taxon>environmental samples</taxon>
    </lineage>
</organism>
<dbReference type="EMBL" id="OJIN01000200">
    <property type="protein sequence ID" value="SPD75395.1"/>
    <property type="molecule type" value="Genomic_DNA"/>
</dbReference>
<name>A0A445N0Y5_9BACT</name>
<evidence type="ECO:0000313" key="1">
    <source>
        <dbReference type="EMBL" id="SPD75395.1"/>
    </source>
</evidence>
<gene>
    <name evidence="1" type="ORF">PITCH_A570008</name>
</gene>